<keyword evidence="4" id="KW-1185">Reference proteome</keyword>
<comment type="caution">
    <text evidence="3">The sequence shown here is derived from an EMBL/GenBank/DDBJ whole genome shotgun (WGS) entry which is preliminary data.</text>
</comment>
<dbReference type="PROSITE" id="PS50190">
    <property type="entry name" value="SEC7"/>
    <property type="match status" value="1"/>
</dbReference>
<dbReference type="Pfam" id="PF01369">
    <property type="entry name" value="Sec7"/>
    <property type="match status" value="1"/>
</dbReference>
<dbReference type="EMBL" id="NBII01000001">
    <property type="protein sequence ID" value="PAV23543.1"/>
    <property type="molecule type" value="Genomic_DNA"/>
</dbReference>
<dbReference type="OrthoDB" id="10258608at2759"/>
<dbReference type="SUPFAM" id="SSF48425">
    <property type="entry name" value="Sec7 domain"/>
    <property type="match status" value="1"/>
</dbReference>
<name>A0A286UVB3_9AGAM</name>
<dbReference type="GO" id="GO:0005085">
    <property type="term" value="F:guanyl-nucleotide exchange factor activity"/>
    <property type="evidence" value="ECO:0007669"/>
    <property type="project" value="InterPro"/>
</dbReference>
<protein>
    <submittedName>
        <fullName evidence="3">Sec7-like domain is implicated in guanine nucleotide exchange function</fullName>
    </submittedName>
</protein>
<sequence>MRKNSRWASSAQTPLYARDDALAASLGLRRVAGSSDTLNNGARHEVQLMAGFLELKREVRESNDIESLPLTSLLAPFFALIRSPLSTGPITSVALSSLHTFFVSGFIVPGAINLEIALAELSSTVSHCKFEASDASGDEVVLYRIVAIIGQCMCGPASINLGDIEVCEMLETLLTTCCQMRLSEILRRYAESTMHEIVRQTFGRLQSLNPEEEEKKLILNDSESSENELKMNVQPHSTSIPPTEQVVEDPLNPDQASQEPTEEKLVEEETPLPALEPTSPSSAPRSYYGLPSIIELLRVLINILDPNDRMHTDSTRLVALRILNTAFEVSGTYISAYPSLMELIQDHGCKYLFQLARSDNPNVLYMSLRVISTMLETMRTHLKLQQELFLAFTIDRLAPSAPTRAQIASMIQQRGLSSSPRPGTPVPGTPGPSTPVVSEIEENASPAKLAITPAKGETRELMLETLSHIARYPGFMVDLFVNYDCDVNCEDLFERLVDFLTKGVYSSLNSSREPSNQSSQLLCLELLLELIGHMYERACGNTQPWPSHFPSPEILLESKTRKRLVLTGASRFNTKPKIGLSFLEENKLIYADLSDTVDRPKSLAKFLKGCTRLDKRLLGDFISRPENLDVLKAFIELFNFKDKPVAEAMRELLESFRLPGESQQISRITETFAEVYFASGPADIKSQDAVYVLAYSIIMLNTDLHNPQIRKRMTLEDYQKNLRGVNHGSDFPVDFLLEIYESIRKREIVMPEEHTGQVGFGYAWKELLARTRVSGDMRICNTSAFDIAMFNSVWRTVIAAIAFAFTTFDDDYTVQRAITGFRQLATLAGHYKLPEVLDYVVVSLSQVTSLVPDTLITRVPRYPVVEVEGQDVTVSSLSVKFGTNFKGQLAAVVLFTIINGNGNAVREGWTQIFEIFQNLFVHSLLPISMLKAEEFLGGSSVIPLHSTVPTPRPAGRGDGGLLSALSSYLLTPYNNSGESIPEATDAEIENTLCTIDCINACKLDELYAQISVLGTEALVWSIKALEALAHERTVARLKQEFDEIPPTNSPSPSRRPPPPQTLSYDPASIYLLETMVSIISKTPQHIEETWPVAYEHLSALLSSASSYNVLLVERAIAGLWRLLLIIANKPSMRDQLYVCLDLLGTLPAGVTNSIGEQVIGGVILLVAKHRDIIQSQTEWSLVFALMRSAMRQPAASRQAFELLTKLVSDGEEQCVTVDNFGGLVNLLDEYASAASLAVESSGHHDRRRTTETPLYELALQRGKQSVDLLFDLKRFISQFTEKSEISAAQIWKQCGLPLISSLGRQSTNAAREVRHTALIHLQRIVLSQQLLHPDIPNQIDAVFNRVIFPLLDDLLKAQVMARDPHGMPETRLRASVLLCKAFMQYEVNDAAREKDIRVLWIQILDLLDRLMNADRRDQLREAIPESLKNVVLVMNAMGILVPPSSSPAEKQTERQKELWEATHERIERFLPGFLDDVIPSPPPPPVAATPTSSKGSTESEKKPSVAS</sequence>
<feature type="region of interest" description="Disordered" evidence="1">
    <location>
        <begin position="412"/>
        <end position="433"/>
    </location>
</feature>
<dbReference type="GO" id="GO:0005794">
    <property type="term" value="C:Golgi apparatus"/>
    <property type="evidence" value="ECO:0007669"/>
    <property type="project" value="UniProtKB-ARBA"/>
</dbReference>
<dbReference type="FunFam" id="1.10.1000.11:FF:000002">
    <property type="entry name" value="Cytohesin 1"/>
    <property type="match status" value="1"/>
</dbReference>
<dbReference type="InterPro" id="IPR035999">
    <property type="entry name" value="Sec7_dom_sf"/>
</dbReference>
<dbReference type="FunCoup" id="A0A286UVB3">
    <property type="interactions" value="545"/>
</dbReference>
<feature type="domain" description="SEC7" evidence="2">
    <location>
        <begin position="554"/>
        <end position="746"/>
    </location>
</feature>
<feature type="compositionally biased region" description="Pro residues" evidence="1">
    <location>
        <begin position="1047"/>
        <end position="1060"/>
    </location>
</feature>
<dbReference type="InterPro" id="IPR023394">
    <property type="entry name" value="Sec7_C_sf"/>
</dbReference>
<dbReference type="Pfam" id="PF23325">
    <property type="entry name" value="TPR_28"/>
    <property type="match status" value="1"/>
</dbReference>
<dbReference type="CDD" id="cd00171">
    <property type="entry name" value="Sec7"/>
    <property type="match status" value="1"/>
</dbReference>
<dbReference type="InterPro" id="IPR032691">
    <property type="entry name" value="Mon2/Sec7/BIG1-like_HUS"/>
</dbReference>
<dbReference type="InterPro" id="IPR056604">
    <property type="entry name" value="GBF1-like_TPR"/>
</dbReference>
<dbReference type="SUPFAM" id="SSF48371">
    <property type="entry name" value="ARM repeat"/>
    <property type="match status" value="1"/>
</dbReference>
<feature type="compositionally biased region" description="Pro residues" evidence="1">
    <location>
        <begin position="422"/>
        <end position="433"/>
    </location>
</feature>
<dbReference type="InterPro" id="IPR000904">
    <property type="entry name" value="Sec7_dom"/>
</dbReference>
<dbReference type="InParanoid" id="A0A286UVB3"/>
<feature type="region of interest" description="Disordered" evidence="1">
    <location>
        <begin position="1041"/>
        <end position="1060"/>
    </location>
</feature>
<gene>
    <name evidence="3" type="ORF">PNOK_0061100</name>
</gene>
<dbReference type="Gene3D" id="1.10.220.20">
    <property type="match status" value="1"/>
</dbReference>
<dbReference type="Pfam" id="PF12783">
    <property type="entry name" value="Sec7-like_HUS"/>
    <property type="match status" value="1"/>
</dbReference>
<evidence type="ECO:0000313" key="4">
    <source>
        <dbReference type="Proteomes" id="UP000217199"/>
    </source>
</evidence>
<feature type="region of interest" description="Disordered" evidence="1">
    <location>
        <begin position="1473"/>
        <end position="1507"/>
    </location>
</feature>
<evidence type="ECO:0000259" key="2">
    <source>
        <dbReference type="PROSITE" id="PS50190"/>
    </source>
</evidence>
<dbReference type="PANTHER" id="PTHR10663:SF388">
    <property type="entry name" value="GOLGI-SPECIFIC BREFELDIN A-RESISTANCE GUANINE NUCLEOTIDE EXCHANGE FACTOR 1"/>
    <property type="match status" value="1"/>
</dbReference>
<dbReference type="SMART" id="SM00222">
    <property type="entry name" value="Sec7"/>
    <property type="match status" value="1"/>
</dbReference>
<feature type="compositionally biased region" description="Low complexity" evidence="1">
    <location>
        <begin position="271"/>
        <end position="283"/>
    </location>
</feature>
<feature type="region of interest" description="Disordered" evidence="1">
    <location>
        <begin position="222"/>
        <end position="283"/>
    </location>
</feature>
<evidence type="ECO:0000256" key="1">
    <source>
        <dbReference type="SAM" id="MobiDB-lite"/>
    </source>
</evidence>
<reference evidence="3 4" key="1">
    <citation type="journal article" date="2017" name="Mol. Ecol.">
        <title>Comparative and population genomic landscape of Phellinus noxius: A hypervariable fungus causing root rot in trees.</title>
        <authorList>
            <person name="Chung C.L."/>
            <person name="Lee T.J."/>
            <person name="Akiba M."/>
            <person name="Lee H.H."/>
            <person name="Kuo T.H."/>
            <person name="Liu D."/>
            <person name="Ke H.M."/>
            <person name="Yokoi T."/>
            <person name="Roa M.B."/>
            <person name="Lu M.J."/>
            <person name="Chang Y.Y."/>
            <person name="Ann P.J."/>
            <person name="Tsai J.N."/>
            <person name="Chen C.Y."/>
            <person name="Tzean S.S."/>
            <person name="Ota Y."/>
            <person name="Hattori T."/>
            <person name="Sahashi N."/>
            <person name="Liou R.F."/>
            <person name="Kikuchi T."/>
            <person name="Tsai I.J."/>
        </authorList>
    </citation>
    <scope>NUCLEOTIDE SEQUENCE [LARGE SCALE GENOMIC DNA]</scope>
    <source>
        <strain evidence="3 4">FFPRI411160</strain>
    </source>
</reference>
<proteinExistence type="predicted"/>
<dbReference type="GO" id="GO:0016192">
    <property type="term" value="P:vesicle-mediated transport"/>
    <property type="evidence" value="ECO:0007669"/>
    <property type="project" value="UniProtKB-ARBA"/>
</dbReference>
<dbReference type="Gene3D" id="1.10.1000.11">
    <property type="entry name" value="Arf Nucleotide-binding Site Opener,domain 2"/>
    <property type="match status" value="1"/>
</dbReference>
<dbReference type="InterPro" id="IPR016024">
    <property type="entry name" value="ARM-type_fold"/>
</dbReference>
<organism evidence="3 4">
    <name type="scientific">Pyrrhoderma noxium</name>
    <dbReference type="NCBI Taxonomy" id="2282107"/>
    <lineage>
        <taxon>Eukaryota</taxon>
        <taxon>Fungi</taxon>
        <taxon>Dikarya</taxon>
        <taxon>Basidiomycota</taxon>
        <taxon>Agaricomycotina</taxon>
        <taxon>Agaricomycetes</taxon>
        <taxon>Hymenochaetales</taxon>
        <taxon>Hymenochaetaceae</taxon>
        <taxon>Pyrrhoderma</taxon>
    </lineage>
</organism>
<dbReference type="GO" id="GO:0032012">
    <property type="term" value="P:regulation of ARF protein signal transduction"/>
    <property type="evidence" value="ECO:0007669"/>
    <property type="project" value="InterPro"/>
</dbReference>
<feature type="compositionally biased region" description="Basic and acidic residues" evidence="1">
    <location>
        <begin position="1497"/>
        <end position="1507"/>
    </location>
</feature>
<accession>A0A286UVB3</accession>
<dbReference type="STRING" id="2282107.A0A286UVB3"/>
<dbReference type="PANTHER" id="PTHR10663">
    <property type="entry name" value="GUANYL-NUCLEOTIDE EXCHANGE FACTOR"/>
    <property type="match status" value="1"/>
</dbReference>
<dbReference type="Proteomes" id="UP000217199">
    <property type="component" value="Unassembled WGS sequence"/>
</dbReference>
<evidence type="ECO:0000313" key="3">
    <source>
        <dbReference type="EMBL" id="PAV23543.1"/>
    </source>
</evidence>